<proteinExistence type="predicted"/>
<reference evidence="3 4" key="1">
    <citation type="submission" date="2015-03" db="EMBL/GenBank/DDBJ databases">
        <authorList>
            <consortium name="Pathogen Informatics"/>
        </authorList>
    </citation>
    <scope>NUCLEOTIDE SEQUENCE [LARGE SCALE GENOMIC DNA]</scope>
    <source>
        <strain evidence="2 3">3476</strain>
        <strain evidence="1 4">A1104</strain>
    </source>
</reference>
<dbReference type="EMBL" id="CQPA01000017">
    <property type="protein sequence ID" value="CNU30786.1"/>
    <property type="molecule type" value="Genomic_DNA"/>
</dbReference>
<evidence type="ECO:0000313" key="4">
    <source>
        <dbReference type="Proteomes" id="UP000041314"/>
    </source>
</evidence>
<protein>
    <submittedName>
        <fullName evidence="2">Uncharacterized protein</fullName>
    </submittedName>
</protein>
<dbReference type="AlphaFoldDB" id="A0A655EPA2"/>
<gene>
    <name evidence="1" type="ORF">ERS008198_02453</name>
    <name evidence="2" type="ORF">ERS008202_04851</name>
</gene>
<accession>A0A655EPA2</accession>
<dbReference type="EMBL" id="CQPC01000124">
    <property type="protein sequence ID" value="CNV28316.1"/>
    <property type="molecule type" value="Genomic_DNA"/>
</dbReference>
<name>A0A655EPA2_SALET</name>
<sequence length="63" mass="7093">MTIRQCATCSKFPLPGRIFTDGRPVYAIERNQHRCHIIRRCNFKRGTGSIGDIIVIVDAAICC</sequence>
<evidence type="ECO:0000313" key="2">
    <source>
        <dbReference type="EMBL" id="CNV28316.1"/>
    </source>
</evidence>
<organism evidence="2 3">
    <name type="scientific">Salmonella enterica subsp. enterica serovar Bovismorbificans</name>
    <dbReference type="NCBI Taxonomy" id="58097"/>
    <lineage>
        <taxon>Bacteria</taxon>
        <taxon>Pseudomonadati</taxon>
        <taxon>Pseudomonadota</taxon>
        <taxon>Gammaproteobacteria</taxon>
        <taxon>Enterobacterales</taxon>
        <taxon>Enterobacteriaceae</taxon>
        <taxon>Salmonella</taxon>
    </lineage>
</organism>
<dbReference type="Proteomes" id="UP000039541">
    <property type="component" value="Unassembled WGS sequence"/>
</dbReference>
<evidence type="ECO:0000313" key="1">
    <source>
        <dbReference type="EMBL" id="CNU30786.1"/>
    </source>
</evidence>
<evidence type="ECO:0000313" key="3">
    <source>
        <dbReference type="Proteomes" id="UP000039541"/>
    </source>
</evidence>
<dbReference type="Proteomes" id="UP000041314">
    <property type="component" value="Unassembled WGS sequence"/>
</dbReference>